<reference evidence="2 3" key="1">
    <citation type="submission" date="2024-06" db="EMBL/GenBank/DDBJ databases">
        <authorList>
            <person name="Li Z."/>
            <person name="Jiang Y."/>
        </authorList>
    </citation>
    <scope>NUCLEOTIDE SEQUENCE [LARGE SCALE GENOMIC DNA]</scope>
    <source>
        <strain evidence="2 3">HSW-8</strain>
    </source>
</reference>
<keyword evidence="1" id="KW-0812">Transmembrane</keyword>
<evidence type="ECO:0008006" key="4">
    <source>
        <dbReference type="Google" id="ProtNLM"/>
    </source>
</evidence>
<keyword evidence="1" id="KW-0472">Membrane</keyword>
<organism evidence="2 3">
    <name type="scientific">Sinimarinibacterium thermocellulolyticum</name>
    <dbReference type="NCBI Taxonomy" id="3170016"/>
    <lineage>
        <taxon>Bacteria</taxon>
        <taxon>Pseudomonadati</taxon>
        <taxon>Pseudomonadota</taxon>
        <taxon>Gammaproteobacteria</taxon>
        <taxon>Nevskiales</taxon>
        <taxon>Nevskiaceae</taxon>
        <taxon>Sinimarinibacterium</taxon>
    </lineage>
</organism>
<evidence type="ECO:0000313" key="3">
    <source>
        <dbReference type="Proteomes" id="UP001465331"/>
    </source>
</evidence>
<keyword evidence="3" id="KW-1185">Reference proteome</keyword>
<sequence>MSLITGRRVLVAALLLLYAGFIAWYDADRAVLSEADLAAYFAQIRARAGSSEGEGHGQERLFEELRRLAASDDGDEFYMLNLIDFRDEAQYPPGSAYGGSALDADARYNRAIVPVLLRHGGHPLFLGTPMGRFLDEPGDHTAWERVALVRYRSRRDLVEMVVALAGAGIGVHKWASIEKTQVFPVKPVFGLFFVRVPVALLLAALGGLLHLLLRRSAWYSAARR</sequence>
<dbReference type="RefSeq" id="WP_352886837.1">
    <property type="nucleotide sequence ID" value="NZ_JBEPIJ010000001.1"/>
</dbReference>
<comment type="caution">
    <text evidence="2">The sequence shown here is derived from an EMBL/GenBank/DDBJ whole genome shotgun (WGS) entry which is preliminary data.</text>
</comment>
<dbReference type="Gene3D" id="3.30.70.100">
    <property type="match status" value="1"/>
</dbReference>
<evidence type="ECO:0000313" key="2">
    <source>
        <dbReference type="EMBL" id="MES0872726.1"/>
    </source>
</evidence>
<feature type="transmembrane region" description="Helical" evidence="1">
    <location>
        <begin position="189"/>
        <end position="213"/>
    </location>
</feature>
<protein>
    <recommendedName>
        <fullName evidence="4">CHASE2 domain-containing protein</fullName>
    </recommendedName>
</protein>
<accession>A0ABV2A7C5</accession>
<name>A0ABV2A7C5_9GAMM</name>
<feature type="transmembrane region" description="Helical" evidence="1">
    <location>
        <begin position="6"/>
        <end position="25"/>
    </location>
</feature>
<dbReference type="EMBL" id="JBEPIJ010000001">
    <property type="protein sequence ID" value="MES0872726.1"/>
    <property type="molecule type" value="Genomic_DNA"/>
</dbReference>
<dbReference type="Proteomes" id="UP001465331">
    <property type="component" value="Unassembled WGS sequence"/>
</dbReference>
<gene>
    <name evidence="2" type="ORF">ABSH63_01690</name>
</gene>
<keyword evidence="1" id="KW-1133">Transmembrane helix</keyword>
<evidence type="ECO:0000256" key="1">
    <source>
        <dbReference type="SAM" id="Phobius"/>
    </source>
</evidence>
<proteinExistence type="predicted"/>
<feature type="transmembrane region" description="Helical" evidence="1">
    <location>
        <begin position="157"/>
        <end position="177"/>
    </location>
</feature>